<accession>A0ABR4BZ40</accession>
<evidence type="ECO:0000313" key="1">
    <source>
        <dbReference type="EMBL" id="KAL2062885.1"/>
    </source>
</evidence>
<sequence length="67" mass="8022">MSLPQASFPKLWPESWPAIKMRVRLSGSFNQERRELYRRRGVSAFRRNLDATLDHHHEGLRDSLWQC</sequence>
<gene>
    <name evidence="1" type="ORF">VTL71DRAFT_5957</name>
</gene>
<dbReference type="Proteomes" id="UP001595075">
    <property type="component" value="Unassembled WGS sequence"/>
</dbReference>
<proteinExistence type="predicted"/>
<organism evidence="1 2">
    <name type="scientific">Oculimacula yallundae</name>
    <dbReference type="NCBI Taxonomy" id="86028"/>
    <lineage>
        <taxon>Eukaryota</taxon>
        <taxon>Fungi</taxon>
        <taxon>Dikarya</taxon>
        <taxon>Ascomycota</taxon>
        <taxon>Pezizomycotina</taxon>
        <taxon>Leotiomycetes</taxon>
        <taxon>Helotiales</taxon>
        <taxon>Ploettnerulaceae</taxon>
        <taxon>Oculimacula</taxon>
    </lineage>
</organism>
<comment type="caution">
    <text evidence="1">The sequence shown here is derived from an EMBL/GenBank/DDBJ whole genome shotgun (WGS) entry which is preliminary data.</text>
</comment>
<protein>
    <submittedName>
        <fullName evidence="1">Uncharacterized protein</fullName>
    </submittedName>
</protein>
<name>A0ABR4BZ40_9HELO</name>
<evidence type="ECO:0000313" key="2">
    <source>
        <dbReference type="Proteomes" id="UP001595075"/>
    </source>
</evidence>
<reference evidence="1 2" key="1">
    <citation type="journal article" date="2024" name="Commun. Biol.">
        <title>Comparative genomic analysis of thermophilic fungi reveals convergent evolutionary adaptations and gene losses.</title>
        <authorList>
            <person name="Steindorff A.S."/>
            <person name="Aguilar-Pontes M.V."/>
            <person name="Robinson A.J."/>
            <person name="Andreopoulos B."/>
            <person name="LaButti K."/>
            <person name="Kuo A."/>
            <person name="Mondo S."/>
            <person name="Riley R."/>
            <person name="Otillar R."/>
            <person name="Haridas S."/>
            <person name="Lipzen A."/>
            <person name="Grimwood J."/>
            <person name="Schmutz J."/>
            <person name="Clum A."/>
            <person name="Reid I.D."/>
            <person name="Moisan M.C."/>
            <person name="Butler G."/>
            <person name="Nguyen T.T.M."/>
            <person name="Dewar K."/>
            <person name="Conant G."/>
            <person name="Drula E."/>
            <person name="Henrissat B."/>
            <person name="Hansel C."/>
            <person name="Singer S."/>
            <person name="Hutchinson M.I."/>
            <person name="de Vries R.P."/>
            <person name="Natvig D.O."/>
            <person name="Powell A.J."/>
            <person name="Tsang A."/>
            <person name="Grigoriev I.V."/>
        </authorList>
    </citation>
    <scope>NUCLEOTIDE SEQUENCE [LARGE SCALE GENOMIC DNA]</scope>
    <source>
        <strain evidence="1 2">CBS 494.80</strain>
    </source>
</reference>
<dbReference type="EMBL" id="JAZHXI010000016">
    <property type="protein sequence ID" value="KAL2062885.1"/>
    <property type="molecule type" value="Genomic_DNA"/>
</dbReference>
<keyword evidence="2" id="KW-1185">Reference proteome</keyword>